<dbReference type="Gene3D" id="1.10.1660.10">
    <property type="match status" value="1"/>
</dbReference>
<dbReference type="InterPro" id="IPR047057">
    <property type="entry name" value="MerR_fam"/>
</dbReference>
<accession>A0A060LSR9</accession>
<sequence>MIRIGELANKIGVSKKTLYHYEGLGILKPSVINDKGYRYYNERAISRLQKILLLKSIGYTLKQIKILFDSEMHTDENQSWIDSLTDQVRIIEAEKDRLSRLQYYLNATIQVIKLKDDLRPQEMLDLLEDLNKRTLVNGVIPARFDEPLNITKEQKAILERLPVIGSDDPRLEKILSIFSEVRSIMHMEPNAVYVQEITHILYTEALKLFEGDEELMNLYWGLLTQPSDEEIVLGMRTEVTAFIDEMFYHYFDKKSNDERGKV</sequence>
<name>A0A060LSR9_9BACI</name>
<dbReference type="PRINTS" id="PR00040">
    <property type="entry name" value="HTHMERR"/>
</dbReference>
<dbReference type="PANTHER" id="PTHR30204">
    <property type="entry name" value="REDOX-CYCLING DRUG-SENSING TRANSCRIPTIONAL ACTIVATOR SOXR"/>
    <property type="match status" value="1"/>
</dbReference>
<gene>
    <name evidence="3" type="ORF">BleG1_0564</name>
</gene>
<organism evidence="3 4">
    <name type="scientific">Shouchella lehensis G1</name>
    <dbReference type="NCBI Taxonomy" id="1246626"/>
    <lineage>
        <taxon>Bacteria</taxon>
        <taxon>Bacillati</taxon>
        <taxon>Bacillota</taxon>
        <taxon>Bacilli</taxon>
        <taxon>Bacillales</taxon>
        <taxon>Bacillaceae</taxon>
        <taxon>Shouchella</taxon>
    </lineage>
</organism>
<proteinExistence type="predicted"/>
<dbReference type="PATRIC" id="fig|1246626.3.peg.557"/>
<evidence type="ECO:0000259" key="2">
    <source>
        <dbReference type="PROSITE" id="PS50937"/>
    </source>
</evidence>
<evidence type="ECO:0000256" key="1">
    <source>
        <dbReference type="ARBA" id="ARBA00023125"/>
    </source>
</evidence>
<dbReference type="Pfam" id="PF13411">
    <property type="entry name" value="MerR_1"/>
    <property type="match status" value="1"/>
</dbReference>
<dbReference type="CDD" id="cd01106">
    <property type="entry name" value="HTH_TipAL-Mta"/>
    <property type="match status" value="1"/>
</dbReference>
<dbReference type="OrthoDB" id="1894615at2"/>
<dbReference type="GO" id="GO:0003677">
    <property type="term" value="F:DNA binding"/>
    <property type="evidence" value="ECO:0007669"/>
    <property type="project" value="UniProtKB-KW"/>
</dbReference>
<feature type="domain" description="HTH merR-type" evidence="2">
    <location>
        <begin position="1"/>
        <end position="70"/>
    </location>
</feature>
<dbReference type="InterPro" id="IPR000551">
    <property type="entry name" value="MerR-type_HTH_dom"/>
</dbReference>
<dbReference type="PANTHER" id="PTHR30204:SF90">
    <property type="entry name" value="HTH-TYPE TRANSCRIPTIONAL ACTIVATOR MTA"/>
    <property type="match status" value="1"/>
</dbReference>
<keyword evidence="4" id="KW-1185">Reference proteome</keyword>
<protein>
    <submittedName>
        <fullName evidence="3">HTH-type, MerR family transcriptional regulator</fullName>
    </submittedName>
</protein>
<dbReference type="SUPFAM" id="SSF46955">
    <property type="entry name" value="Putative DNA-binding domain"/>
    <property type="match status" value="1"/>
</dbReference>
<evidence type="ECO:0000313" key="4">
    <source>
        <dbReference type="Proteomes" id="UP000027142"/>
    </source>
</evidence>
<dbReference type="KEGG" id="ble:BleG1_0564"/>
<dbReference type="EMBL" id="CP003923">
    <property type="protein sequence ID" value="AIC93172.1"/>
    <property type="molecule type" value="Genomic_DNA"/>
</dbReference>
<dbReference type="Proteomes" id="UP000027142">
    <property type="component" value="Chromosome"/>
</dbReference>
<dbReference type="GO" id="GO:0003700">
    <property type="term" value="F:DNA-binding transcription factor activity"/>
    <property type="evidence" value="ECO:0007669"/>
    <property type="project" value="InterPro"/>
</dbReference>
<dbReference type="PROSITE" id="PS50937">
    <property type="entry name" value="HTH_MERR_2"/>
    <property type="match status" value="1"/>
</dbReference>
<dbReference type="eggNOG" id="COG0789">
    <property type="taxonomic scope" value="Bacteria"/>
</dbReference>
<keyword evidence="1" id="KW-0238">DNA-binding</keyword>
<dbReference type="HOGENOM" id="CLU_060077_0_5_9"/>
<reference evidence="3 4" key="1">
    <citation type="journal article" date="2014" name="Gene">
        <title>A comparative genomic analysis of the alkalitolerant soil bacterium Bacillus lehensis G1.</title>
        <authorList>
            <person name="Noor Y.M."/>
            <person name="Samsulrizal N.H."/>
            <person name="Jema'on N.A."/>
            <person name="Low K.O."/>
            <person name="Ramli A.N."/>
            <person name="Alias N.I."/>
            <person name="Damis S.I."/>
            <person name="Fuzi S.F."/>
            <person name="Isa M.N."/>
            <person name="Murad A.M."/>
            <person name="Raih M.F."/>
            <person name="Bakar F.D."/>
            <person name="Najimudin N."/>
            <person name="Mahadi N.M."/>
            <person name="Illias R.M."/>
        </authorList>
    </citation>
    <scope>NUCLEOTIDE SEQUENCE [LARGE SCALE GENOMIC DNA]</scope>
    <source>
        <strain evidence="3 4">G1</strain>
    </source>
</reference>
<dbReference type="STRING" id="1246626.BleG1_0564"/>
<dbReference type="RefSeq" id="WP_038476868.1">
    <property type="nucleotide sequence ID" value="NZ_CP003923.1"/>
</dbReference>
<dbReference type="SMART" id="SM00422">
    <property type="entry name" value="HTH_MERR"/>
    <property type="match status" value="1"/>
</dbReference>
<dbReference type="InterPro" id="IPR009061">
    <property type="entry name" value="DNA-bd_dom_put_sf"/>
</dbReference>
<dbReference type="AlphaFoldDB" id="A0A060LSR9"/>
<evidence type="ECO:0000313" key="3">
    <source>
        <dbReference type="EMBL" id="AIC93172.1"/>
    </source>
</evidence>